<name>A0ABY5KXN4_9CELL</name>
<dbReference type="Proteomes" id="UP001316189">
    <property type="component" value="Chromosome"/>
</dbReference>
<dbReference type="InterPro" id="IPR022536">
    <property type="entry name" value="EspC"/>
</dbReference>
<organism evidence="1 2">
    <name type="scientific">Cellulomonas chengniuliangii</name>
    <dbReference type="NCBI Taxonomy" id="2968084"/>
    <lineage>
        <taxon>Bacteria</taxon>
        <taxon>Bacillati</taxon>
        <taxon>Actinomycetota</taxon>
        <taxon>Actinomycetes</taxon>
        <taxon>Micrococcales</taxon>
        <taxon>Cellulomonadaceae</taxon>
        <taxon>Cellulomonas</taxon>
    </lineage>
</organism>
<gene>
    <name evidence="1" type="ORF">NP064_16180</name>
</gene>
<dbReference type="Pfam" id="PF10824">
    <property type="entry name" value="T7SS_ESX_EspC"/>
    <property type="match status" value="1"/>
</dbReference>
<evidence type="ECO:0000313" key="1">
    <source>
        <dbReference type="EMBL" id="UUI75275.1"/>
    </source>
</evidence>
<reference evidence="1 2" key="1">
    <citation type="submission" date="2022-07" db="EMBL/GenBank/DDBJ databases">
        <title>Novel species in genus cellulomonas.</title>
        <authorList>
            <person name="Ye L."/>
        </authorList>
    </citation>
    <scope>NUCLEOTIDE SEQUENCE [LARGE SCALE GENOMIC DNA]</scope>
    <source>
        <strain evidence="2">zg-Y338</strain>
    </source>
</reference>
<protein>
    <submittedName>
        <fullName evidence="1">Type VII secretion target</fullName>
    </submittedName>
</protein>
<proteinExistence type="predicted"/>
<accession>A0ABY5KXN4</accession>
<dbReference type="EMBL" id="CP101988">
    <property type="protein sequence ID" value="UUI75275.1"/>
    <property type="molecule type" value="Genomic_DNA"/>
</dbReference>
<sequence>MSADAMVVDTEVLRRHAARVQQVASDLATAKAAAATTSLHSGAFGLLCSFLPPIVQGVDDAARQAISAVHEASDAAVGELGSMARSIDAVDERVQEALRGLLAALDR</sequence>
<dbReference type="RefSeq" id="WP_227568646.1">
    <property type="nucleotide sequence ID" value="NZ_CP101988.1"/>
</dbReference>
<evidence type="ECO:0000313" key="2">
    <source>
        <dbReference type="Proteomes" id="UP001316189"/>
    </source>
</evidence>
<keyword evidence="2" id="KW-1185">Reference proteome</keyword>